<keyword evidence="2" id="KW-1133">Transmembrane helix</keyword>
<keyword evidence="2" id="KW-0812">Transmembrane</keyword>
<sequence>MPLCSSSVFQLPIPPVLYLIPPSHPIQWVIRLLFLIYSLLVALPLILILAPISVWIHTTSLRVLAPLAIHPDNLPPSRSFLSSARRAIAVYAVGNFVWSVTCIGSAPESTDRISRWLATLCVWIGNRMSKRVGRGGTLVLEEEMLETIPSSACLGILSEPDLDRRPILGFTLRRVLQPKDNPTQAPRPRRAILFLAGGGYVTSWPLVHPFIPSLLAALPPNDTFLLAPNIRKALSKSRALPVPLLDALAGYIWLRQHGWAPNEITLIGDSAGGALCWSVYAYLAIVKEDARKAGRKDELGLPGNLLLISPWLSLPPTPSSDYPDLVDSPQLLNAARCYMARFPILKHRPDPFSSEMSHLITRLSHLTFTLVPILFAPHRYPRSMHTSEVIQDEVLQPTNALLGLDIALEHWLEAFAFISLSSHHPLVSPGTDVDSPFVRQVLNIMKREGTRLMIHVGTAEWFCEPCLRFAKAADDCGVQVEVQVEKGGLHIESCLLLGEMGGSAGRLVEGILDWMGR</sequence>
<keyword evidence="5" id="KW-1185">Reference proteome</keyword>
<dbReference type="InParanoid" id="A0A1Y2AVU7"/>
<comment type="caution">
    <text evidence="4">The sequence shown here is derived from an EMBL/GenBank/DDBJ whole genome shotgun (WGS) entry which is preliminary data.</text>
</comment>
<protein>
    <submittedName>
        <fullName evidence="4">Alpha/Beta hydrolase protein</fullName>
    </submittedName>
</protein>
<dbReference type="GO" id="GO:0016787">
    <property type="term" value="F:hydrolase activity"/>
    <property type="evidence" value="ECO:0007669"/>
    <property type="project" value="UniProtKB-KW"/>
</dbReference>
<evidence type="ECO:0000313" key="5">
    <source>
        <dbReference type="Proteomes" id="UP000193986"/>
    </source>
</evidence>
<dbReference type="Pfam" id="PF07859">
    <property type="entry name" value="Abhydrolase_3"/>
    <property type="match status" value="1"/>
</dbReference>
<proteinExistence type="predicted"/>
<feature type="transmembrane region" description="Helical" evidence="2">
    <location>
        <begin position="28"/>
        <end position="52"/>
    </location>
</feature>
<dbReference type="EMBL" id="MCFC01000045">
    <property type="protein sequence ID" value="ORY26679.1"/>
    <property type="molecule type" value="Genomic_DNA"/>
</dbReference>
<dbReference type="PANTHER" id="PTHR48081">
    <property type="entry name" value="AB HYDROLASE SUPERFAMILY PROTEIN C4A8.06C"/>
    <property type="match status" value="1"/>
</dbReference>
<dbReference type="InterPro" id="IPR013094">
    <property type="entry name" value="AB_hydrolase_3"/>
</dbReference>
<evidence type="ECO:0000259" key="3">
    <source>
        <dbReference type="Pfam" id="PF07859"/>
    </source>
</evidence>
<dbReference type="Proteomes" id="UP000193986">
    <property type="component" value="Unassembled WGS sequence"/>
</dbReference>
<name>A0A1Y2AVU7_9TREE</name>
<gene>
    <name evidence="4" type="ORF">BCR39DRAFT_540422</name>
</gene>
<evidence type="ECO:0000313" key="4">
    <source>
        <dbReference type="EMBL" id="ORY26679.1"/>
    </source>
</evidence>
<feature type="domain" description="Alpha/beta hydrolase fold-3" evidence="3">
    <location>
        <begin position="225"/>
        <end position="334"/>
    </location>
</feature>
<evidence type="ECO:0000256" key="1">
    <source>
        <dbReference type="ARBA" id="ARBA00022801"/>
    </source>
</evidence>
<dbReference type="OrthoDB" id="2595554at2759"/>
<evidence type="ECO:0000256" key="2">
    <source>
        <dbReference type="SAM" id="Phobius"/>
    </source>
</evidence>
<dbReference type="InterPro" id="IPR029058">
    <property type="entry name" value="AB_hydrolase_fold"/>
</dbReference>
<organism evidence="4 5">
    <name type="scientific">Naematelia encephala</name>
    <dbReference type="NCBI Taxonomy" id="71784"/>
    <lineage>
        <taxon>Eukaryota</taxon>
        <taxon>Fungi</taxon>
        <taxon>Dikarya</taxon>
        <taxon>Basidiomycota</taxon>
        <taxon>Agaricomycotina</taxon>
        <taxon>Tremellomycetes</taxon>
        <taxon>Tremellales</taxon>
        <taxon>Naemateliaceae</taxon>
        <taxon>Naematelia</taxon>
    </lineage>
</organism>
<dbReference type="Gene3D" id="3.40.50.1820">
    <property type="entry name" value="alpha/beta hydrolase"/>
    <property type="match status" value="1"/>
</dbReference>
<reference evidence="4 5" key="1">
    <citation type="submission" date="2016-07" db="EMBL/GenBank/DDBJ databases">
        <title>Pervasive Adenine N6-methylation of Active Genes in Fungi.</title>
        <authorList>
            <consortium name="DOE Joint Genome Institute"/>
            <person name="Mondo S.J."/>
            <person name="Dannebaum R.O."/>
            <person name="Kuo R.C."/>
            <person name="Labutti K."/>
            <person name="Haridas S."/>
            <person name="Kuo A."/>
            <person name="Salamov A."/>
            <person name="Ahrendt S.R."/>
            <person name="Lipzen A."/>
            <person name="Sullivan W."/>
            <person name="Andreopoulos W.B."/>
            <person name="Clum A."/>
            <person name="Lindquist E."/>
            <person name="Daum C."/>
            <person name="Ramamoorthy G.K."/>
            <person name="Gryganskyi A."/>
            <person name="Culley D."/>
            <person name="Magnuson J.K."/>
            <person name="James T.Y."/>
            <person name="O'Malley M.A."/>
            <person name="Stajich J.E."/>
            <person name="Spatafora J.W."/>
            <person name="Visel A."/>
            <person name="Grigoriev I.V."/>
        </authorList>
    </citation>
    <scope>NUCLEOTIDE SEQUENCE [LARGE SCALE GENOMIC DNA]</scope>
    <source>
        <strain evidence="4 5">68-887.2</strain>
    </source>
</reference>
<dbReference type="PANTHER" id="PTHR48081:SF8">
    <property type="entry name" value="ALPHA_BETA HYDROLASE FOLD-3 DOMAIN-CONTAINING PROTEIN-RELATED"/>
    <property type="match status" value="1"/>
</dbReference>
<dbReference type="InterPro" id="IPR050300">
    <property type="entry name" value="GDXG_lipolytic_enzyme"/>
</dbReference>
<keyword evidence="2" id="KW-0472">Membrane</keyword>
<dbReference type="STRING" id="71784.A0A1Y2AVU7"/>
<dbReference type="AlphaFoldDB" id="A0A1Y2AVU7"/>
<accession>A0A1Y2AVU7</accession>
<dbReference type="SUPFAM" id="SSF53474">
    <property type="entry name" value="alpha/beta-Hydrolases"/>
    <property type="match status" value="1"/>
</dbReference>
<keyword evidence="1 4" id="KW-0378">Hydrolase</keyword>